<name>A0A8K0AI98_ANDGO</name>
<comment type="subcellular location">
    <subcellularLocation>
        <location evidence="1">Mitochondrion</location>
    </subcellularLocation>
</comment>
<organism evidence="8 9">
    <name type="scientific">Andalucia godoyi</name>
    <name type="common">Flagellate</name>
    <dbReference type="NCBI Taxonomy" id="505711"/>
    <lineage>
        <taxon>Eukaryota</taxon>
        <taxon>Discoba</taxon>
        <taxon>Jakobida</taxon>
        <taxon>Andalucina</taxon>
        <taxon>Andaluciidae</taxon>
        <taxon>Andalucia</taxon>
    </lineage>
</organism>
<dbReference type="InterPro" id="IPR036249">
    <property type="entry name" value="Thioredoxin-like_sf"/>
</dbReference>
<dbReference type="Gene3D" id="3.40.30.10">
    <property type="entry name" value="Glutaredoxin"/>
    <property type="match status" value="1"/>
</dbReference>
<evidence type="ECO:0000256" key="5">
    <source>
        <dbReference type="ARBA" id="ARBA00023274"/>
    </source>
</evidence>
<dbReference type="SMART" id="SM00916">
    <property type="entry name" value="L51_S25_CI-B8"/>
    <property type="match status" value="1"/>
</dbReference>
<dbReference type="PANTHER" id="PTHR21396:SF2">
    <property type="entry name" value="LARGE RIBOSOMAL SUBUNIT PROTEIN ML43"/>
    <property type="match status" value="1"/>
</dbReference>
<dbReference type="GO" id="GO:0005762">
    <property type="term" value="C:mitochondrial large ribosomal subunit"/>
    <property type="evidence" value="ECO:0007669"/>
    <property type="project" value="TreeGrafter"/>
</dbReference>
<evidence type="ECO:0000256" key="2">
    <source>
        <dbReference type="ARBA" id="ARBA00006073"/>
    </source>
</evidence>
<evidence type="ECO:0000313" key="8">
    <source>
        <dbReference type="EMBL" id="KAF0853089.1"/>
    </source>
</evidence>
<keyword evidence="4" id="KW-0496">Mitochondrion</keyword>
<dbReference type="GO" id="GO:0003735">
    <property type="term" value="F:structural constituent of ribosome"/>
    <property type="evidence" value="ECO:0007669"/>
    <property type="project" value="InterPro"/>
</dbReference>
<dbReference type="EMBL" id="VRVR01000003">
    <property type="protein sequence ID" value="KAF0853089.1"/>
    <property type="molecule type" value="Genomic_DNA"/>
</dbReference>
<dbReference type="PANTHER" id="PTHR21396">
    <property type="entry name" value="39S RIBOSOMAL PROTEIN L43"/>
    <property type="match status" value="1"/>
</dbReference>
<dbReference type="OrthoDB" id="88at2759"/>
<feature type="domain" description="Ribosomal protein/NADH dehydrogenase" evidence="7">
    <location>
        <begin position="18"/>
        <end position="91"/>
    </location>
</feature>
<sequence>MSVRGVGQLQSLKLLYCRHSGSSRGVRDFLRSAFDSYASAHASIAISSETAPGRHPHVVASYANGSTKVITLKNEDQEAIAQRLESLRKQSGRKAREFWPNVESAYDIRSVQGFWNPKLGLALANAQAKKQQ</sequence>
<keyword evidence="5" id="KW-0687">Ribonucleoprotein</keyword>
<dbReference type="AlphaFoldDB" id="A0A8K0AI98"/>
<reference evidence="8" key="1">
    <citation type="submission" date="2019-09" db="EMBL/GenBank/DDBJ databases">
        <title>The Mitochondrial Proteome of the Jakobid, Andalucia godoyi, a Protist With the Most Gene-Rich and Bacteria-Like Mitochondrial Genome.</title>
        <authorList>
            <person name="Gray M.W."/>
            <person name="Burger G."/>
            <person name="Derelle R."/>
            <person name="Klimes V."/>
            <person name="Leger M."/>
            <person name="Sarrasin M."/>
            <person name="Vlcek C."/>
            <person name="Roger A.J."/>
            <person name="Elias M."/>
            <person name="Lang B.F."/>
        </authorList>
    </citation>
    <scope>NUCLEOTIDE SEQUENCE</scope>
    <source>
        <strain evidence="8">And28</strain>
    </source>
</reference>
<proteinExistence type="inferred from homology"/>
<evidence type="ECO:0000256" key="1">
    <source>
        <dbReference type="ARBA" id="ARBA00004173"/>
    </source>
</evidence>
<dbReference type="Proteomes" id="UP000799049">
    <property type="component" value="Unassembled WGS sequence"/>
</dbReference>
<evidence type="ECO:0000313" key="9">
    <source>
        <dbReference type="Proteomes" id="UP000799049"/>
    </source>
</evidence>
<gene>
    <name evidence="8" type="ORF">ANDGO_08761</name>
</gene>
<dbReference type="GO" id="GO:0032543">
    <property type="term" value="P:mitochondrial translation"/>
    <property type="evidence" value="ECO:0007669"/>
    <property type="project" value="InterPro"/>
</dbReference>
<evidence type="ECO:0000259" key="7">
    <source>
        <dbReference type="SMART" id="SM00916"/>
    </source>
</evidence>
<dbReference type="InterPro" id="IPR039927">
    <property type="entry name" value="Ribosomal_mL43"/>
</dbReference>
<dbReference type="SUPFAM" id="SSF52833">
    <property type="entry name" value="Thioredoxin-like"/>
    <property type="match status" value="1"/>
</dbReference>
<accession>A0A8K0AI98</accession>
<keyword evidence="3 8" id="KW-0689">Ribosomal protein</keyword>
<dbReference type="InterPro" id="IPR007741">
    <property type="entry name" value="Ribosomal_mL43/mS25/NADH_DH"/>
</dbReference>
<comment type="similarity">
    <text evidence="2">Belongs to the mitochondrion-specific ribosomal protein mL43 family.</text>
</comment>
<evidence type="ECO:0000256" key="3">
    <source>
        <dbReference type="ARBA" id="ARBA00022980"/>
    </source>
</evidence>
<evidence type="ECO:0000256" key="4">
    <source>
        <dbReference type="ARBA" id="ARBA00023128"/>
    </source>
</evidence>
<evidence type="ECO:0000256" key="6">
    <source>
        <dbReference type="ARBA" id="ARBA00035188"/>
    </source>
</evidence>
<comment type="caution">
    <text evidence="8">The sequence shown here is derived from an EMBL/GenBank/DDBJ whole genome shotgun (WGS) entry which is preliminary data.</text>
</comment>
<protein>
    <recommendedName>
        <fullName evidence="6">Large ribosomal subunit protein mL43</fullName>
    </recommendedName>
</protein>
<keyword evidence="9" id="KW-1185">Reference proteome</keyword>